<evidence type="ECO:0000313" key="2">
    <source>
        <dbReference type="Proteomes" id="UP001476798"/>
    </source>
</evidence>
<accession>A0ABV0N428</accession>
<sequence>MRSEPRFIVIVCAKGLGLHTRPHRKPMYDVTTCCWFKSVAEVSKTIKSVQSKLACNIWFESSVHFSTVRTTGLEVFNFCLYIGMRWTRGWAEGPKAAPATE</sequence>
<gene>
    <name evidence="1" type="ORF">GOODEAATRI_020955</name>
</gene>
<comment type="caution">
    <text evidence="1">The sequence shown here is derived from an EMBL/GenBank/DDBJ whole genome shotgun (WGS) entry which is preliminary data.</text>
</comment>
<dbReference type="Proteomes" id="UP001476798">
    <property type="component" value="Unassembled WGS sequence"/>
</dbReference>
<reference evidence="1 2" key="1">
    <citation type="submission" date="2021-06" db="EMBL/GenBank/DDBJ databases">
        <authorList>
            <person name="Palmer J.M."/>
        </authorList>
    </citation>
    <scope>NUCLEOTIDE SEQUENCE [LARGE SCALE GENOMIC DNA]</scope>
    <source>
        <strain evidence="1 2">GA_2019</strain>
        <tissue evidence="1">Muscle</tissue>
    </source>
</reference>
<keyword evidence="2" id="KW-1185">Reference proteome</keyword>
<organism evidence="1 2">
    <name type="scientific">Goodea atripinnis</name>
    <dbReference type="NCBI Taxonomy" id="208336"/>
    <lineage>
        <taxon>Eukaryota</taxon>
        <taxon>Metazoa</taxon>
        <taxon>Chordata</taxon>
        <taxon>Craniata</taxon>
        <taxon>Vertebrata</taxon>
        <taxon>Euteleostomi</taxon>
        <taxon>Actinopterygii</taxon>
        <taxon>Neopterygii</taxon>
        <taxon>Teleostei</taxon>
        <taxon>Neoteleostei</taxon>
        <taxon>Acanthomorphata</taxon>
        <taxon>Ovalentaria</taxon>
        <taxon>Atherinomorphae</taxon>
        <taxon>Cyprinodontiformes</taxon>
        <taxon>Goodeidae</taxon>
        <taxon>Goodea</taxon>
    </lineage>
</organism>
<proteinExistence type="predicted"/>
<dbReference type="EMBL" id="JAHRIO010021987">
    <property type="protein sequence ID" value="MEQ2165806.1"/>
    <property type="molecule type" value="Genomic_DNA"/>
</dbReference>
<evidence type="ECO:0000313" key="1">
    <source>
        <dbReference type="EMBL" id="MEQ2165806.1"/>
    </source>
</evidence>
<protein>
    <submittedName>
        <fullName evidence="1">Uncharacterized protein</fullName>
    </submittedName>
</protein>
<name>A0ABV0N428_9TELE</name>